<dbReference type="SUPFAM" id="SSF48498">
    <property type="entry name" value="Tetracyclin repressor-like, C-terminal domain"/>
    <property type="match status" value="1"/>
</dbReference>
<proteinExistence type="predicted"/>
<feature type="non-terminal residue" evidence="2">
    <location>
        <position position="1"/>
    </location>
</feature>
<accession>A0A381XIR8</accession>
<dbReference type="Pfam" id="PF17940">
    <property type="entry name" value="TetR_C_31"/>
    <property type="match status" value="1"/>
</dbReference>
<dbReference type="AlphaFoldDB" id="A0A381XIR8"/>
<evidence type="ECO:0000313" key="2">
    <source>
        <dbReference type="EMBL" id="SVA64655.1"/>
    </source>
</evidence>
<dbReference type="InterPro" id="IPR036271">
    <property type="entry name" value="Tet_transcr_reg_TetR-rel_C_sf"/>
</dbReference>
<protein>
    <recommendedName>
        <fullName evidence="1">Tetracyclin repressor-like C-terminal group 31 domain-containing protein</fullName>
    </recommendedName>
</protein>
<feature type="domain" description="Tetracyclin repressor-like C-terminal group 31" evidence="1">
    <location>
        <begin position="56"/>
        <end position="157"/>
    </location>
</feature>
<reference evidence="2" key="1">
    <citation type="submission" date="2018-05" db="EMBL/GenBank/DDBJ databases">
        <authorList>
            <person name="Lanie J.A."/>
            <person name="Ng W.-L."/>
            <person name="Kazmierczak K.M."/>
            <person name="Andrzejewski T.M."/>
            <person name="Davidsen T.M."/>
            <person name="Wayne K.J."/>
            <person name="Tettelin H."/>
            <person name="Glass J.I."/>
            <person name="Rusch D."/>
            <person name="Podicherti R."/>
            <person name="Tsui H.-C.T."/>
            <person name="Winkler M.E."/>
        </authorList>
    </citation>
    <scope>NUCLEOTIDE SEQUENCE</scope>
</reference>
<gene>
    <name evidence="2" type="ORF">METZ01_LOCUS117509</name>
</gene>
<dbReference type="Gene3D" id="1.10.357.10">
    <property type="entry name" value="Tetracycline Repressor, domain 2"/>
    <property type="match status" value="1"/>
</dbReference>
<name>A0A381XIR8_9ZZZZ</name>
<dbReference type="InterPro" id="IPR041583">
    <property type="entry name" value="TetR_C_31"/>
</dbReference>
<sequence>VAKLAGVSPGTTTHHFSGRADLLRESFIGYLASADILFDNLVSAAEQEEDLDVGGVRRVLVSIIKREFADASLMRAEHELLLHASTDEELAKVVIAWQARAIGAIAALLERAGVQRPTESARTLINFIRGFELERLLNPRLSAKEFDRRITPLLHAVRDTD</sequence>
<dbReference type="EMBL" id="UINC01015335">
    <property type="protein sequence ID" value="SVA64655.1"/>
    <property type="molecule type" value="Genomic_DNA"/>
</dbReference>
<organism evidence="2">
    <name type="scientific">marine metagenome</name>
    <dbReference type="NCBI Taxonomy" id="408172"/>
    <lineage>
        <taxon>unclassified sequences</taxon>
        <taxon>metagenomes</taxon>
        <taxon>ecological metagenomes</taxon>
    </lineage>
</organism>
<evidence type="ECO:0000259" key="1">
    <source>
        <dbReference type="Pfam" id="PF17940"/>
    </source>
</evidence>